<proteinExistence type="predicted"/>
<name>A0A1T5AQ18_9SPHI</name>
<dbReference type="Pfam" id="PF14129">
    <property type="entry name" value="DUF4296"/>
    <property type="match status" value="1"/>
</dbReference>
<evidence type="ECO:0000313" key="2">
    <source>
        <dbReference type="EMBL" id="SKB36959.1"/>
    </source>
</evidence>
<reference evidence="3" key="1">
    <citation type="submission" date="2017-02" db="EMBL/GenBank/DDBJ databases">
        <authorList>
            <person name="Varghese N."/>
            <person name="Submissions S."/>
        </authorList>
    </citation>
    <scope>NUCLEOTIDE SEQUENCE [LARGE SCALE GENOMIC DNA]</scope>
    <source>
        <strain evidence="3">DSM 24091</strain>
    </source>
</reference>
<dbReference type="InterPro" id="IPR025381">
    <property type="entry name" value="DUF4296"/>
</dbReference>
<organism evidence="2 3">
    <name type="scientific">Sphingobacterium nematocida</name>
    <dbReference type="NCBI Taxonomy" id="1513896"/>
    <lineage>
        <taxon>Bacteria</taxon>
        <taxon>Pseudomonadati</taxon>
        <taxon>Bacteroidota</taxon>
        <taxon>Sphingobacteriia</taxon>
        <taxon>Sphingobacteriales</taxon>
        <taxon>Sphingobacteriaceae</taxon>
        <taxon>Sphingobacterium</taxon>
    </lineage>
</organism>
<feature type="domain" description="DUF4296" evidence="1">
    <location>
        <begin position="23"/>
        <end position="104"/>
    </location>
</feature>
<dbReference type="PROSITE" id="PS51257">
    <property type="entry name" value="PROKAR_LIPOPROTEIN"/>
    <property type="match status" value="1"/>
</dbReference>
<dbReference type="AlphaFoldDB" id="A0A1T5AQ18"/>
<keyword evidence="3" id="KW-1185">Reference proteome</keyword>
<dbReference type="EMBL" id="FUZF01000001">
    <property type="protein sequence ID" value="SKB36959.1"/>
    <property type="molecule type" value="Genomic_DNA"/>
</dbReference>
<evidence type="ECO:0000259" key="1">
    <source>
        <dbReference type="Pfam" id="PF14129"/>
    </source>
</evidence>
<dbReference type="OrthoDB" id="678784at2"/>
<protein>
    <recommendedName>
        <fullName evidence="1">DUF4296 domain-containing protein</fullName>
    </recommendedName>
</protein>
<dbReference type="RefSeq" id="WP_079640434.1">
    <property type="nucleotide sequence ID" value="NZ_FUZF01000001.1"/>
</dbReference>
<evidence type="ECO:0000313" key="3">
    <source>
        <dbReference type="Proteomes" id="UP000190150"/>
    </source>
</evidence>
<sequence>MQRVNFIIIPLFFLFIACGKQKPKGILSEKDMTELMTEVSLIDAYLNTLPIDSGRKVMPLFYENAFKKFKLDSAGFIKNIDYYLGSPILTEKMYTSIGKTLTAKDMEYRRIDSIQNVVVQDSMRHAMRLQRNTEMMKNMIINVHRDSTAYTYTLYGTDFLSKAELNLNAYGIQVPAIAPILPNPPQRLDTPQEQVPVEERLETVAPAPISDTSSVKKVLRKTTN</sequence>
<accession>A0A1T5AQ18</accession>
<dbReference type="STRING" id="1513896.SAMN05660841_00067"/>
<dbReference type="Proteomes" id="UP000190150">
    <property type="component" value="Unassembled WGS sequence"/>
</dbReference>
<gene>
    <name evidence="2" type="ORF">SAMN05660841_00067</name>
</gene>